<proteinExistence type="predicted"/>
<sequence length="64" mass="7235">MTKAPELGLVENGLVDEEEVYRMFGGYLPAEVHSRSNSNFKTVGQLTAQRIGNAQWDKCFWAFP</sequence>
<name>A0A120GNA0_9BACI</name>
<dbReference type="RefSeq" id="WP_061143820.1">
    <property type="nucleotide sequence ID" value="NZ_LNNH01000043.1"/>
</dbReference>
<gene>
    <name evidence="1" type="ORF">AS888_08925</name>
</gene>
<keyword evidence="2" id="KW-1185">Reference proteome</keyword>
<protein>
    <submittedName>
        <fullName evidence="1">Uncharacterized protein</fullName>
    </submittedName>
</protein>
<evidence type="ECO:0000313" key="2">
    <source>
        <dbReference type="Proteomes" id="UP000064189"/>
    </source>
</evidence>
<evidence type="ECO:0000313" key="1">
    <source>
        <dbReference type="EMBL" id="KWW13049.1"/>
    </source>
</evidence>
<dbReference type="EMBL" id="LNNH01000043">
    <property type="protein sequence ID" value="KWW13049.1"/>
    <property type="molecule type" value="Genomic_DNA"/>
</dbReference>
<organism evidence="1 2">
    <name type="scientific">Peribacillus simplex</name>
    <dbReference type="NCBI Taxonomy" id="1478"/>
    <lineage>
        <taxon>Bacteria</taxon>
        <taxon>Bacillati</taxon>
        <taxon>Bacillota</taxon>
        <taxon>Bacilli</taxon>
        <taxon>Bacillales</taxon>
        <taxon>Bacillaceae</taxon>
        <taxon>Peribacillus</taxon>
    </lineage>
</organism>
<dbReference type="AlphaFoldDB" id="A0A120GNA0"/>
<reference evidence="1 2" key="1">
    <citation type="submission" date="2015-11" db="EMBL/GenBank/DDBJ databases">
        <title>Genome Sequence of Bacillus simplex strain VanAntwerpen2.</title>
        <authorList>
            <person name="Couger M.B."/>
        </authorList>
    </citation>
    <scope>NUCLEOTIDE SEQUENCE [LARGE SCALE GENOMIC DNA]</scope>
    <source>
        <strain evidence="1 2">VanAntwerpen02</strain>
    </source>
</reference>
<dbReference type="Proteomes" id="UP000064189">
    <property type="component" value="Unassembled WGS sequence"/>
</dbReference>
<accession>A0A120GNA0</accession>
<comment type="caution">
    <text evidence="1">The sequence shown here is derived from an EMBL/GenBank/DDBJ whole genome shotgun (WGS) entry which is preliminary data.</text>
</comment>